<dbReference type="AlphaFoldDB" id="A0A1I5IJ98"/>
<sequence length="274" mass="32045">MFIYILLVILIILSILYLIAIAPKLIHRHDFTPWQGRLYAHRGLHQDNSKSPENSMEAFRLAVKHGYGIEIDIQLTKDNIPVVFHDYSLTRVCGINKRVNELTYEELQNIKLYQSQETIPTLQNVLDLVNGQVPLIIEFKVESINTTLCNMAAPILDHYKGLYCIQSFNPLVLQWYRKNRPAVMRGQLASNLIKDKEKGSSFLQFILQNLLFNFITKPDFISYNHIHHYMLSLVICRKLYSTPTFAWTINSQTELNKSKKCFDFFIFEQFIPEQ</sequence>
<evidence type="ECO:0000313" key="2">
    <source>
        <dbReference type="EMBL" id="SFO60708.1"/>
    </source>
</evidence>
<evidence type="ECO:0000313" key="3">
    <source>
        <dbReference type="Proteomes" id="UP000198806"/>
    </source>
</evidence>
<proteinExistence type="predicted"/>
<dbReference type="STRING" id="1527.SAMN04489757_14629"/>
<organism evidence="2 3">
    <name type="scientific">Anaerocolumna aminovalerica</name>
    <dbReference type="NCBI Taxonomy" id="1527"/>
    <lineage>
        <taxon>Bacteria</taxon>
        <taxon>Bacillati</taxon>
        <taxon>Bacillota</taxon>
        <taxon>Clostridia</taxon>
        <taxon>Lachnospirales</taxon>
        <taxon>Lachnospiraceae</taxon>
        <taxon>Anaerocolumna</taxon>
    </lineage>
</organism>
<reference evidence="2 3" key="1">
    <citation type="submission" date="2016-10" db="EMBL/GenBank/DDBJ databases">
        <authorList>
            <person name="de Groot N.N."/>
        </authorList>
    </citation>
    <scope>NUCLEOTIDE SEQUENCE [LARGE SCALE GENOMIC DNA]</scope>
    <source>
        <strain evidence="2 3">DSM 1283</strain>
    </source>
</reference>
<dbReference type="InterPro" id="IPR017946">
    <property type="entry name" value="PLC-like_Pdiesterase_TIM-brl"/>
</dbReference>
<protein>
    <submittedName>
        <fullName evidence="2">Glycerophosphoryl diester phosphodiesterase</fullName>
    </submittedName>
</protein>
<dbReference type="RefSeq" id="WP_242961044.1">
    <property type="nucleotide sequence ID" value="NZ_BAABFM010000010.1"/>
</dbReference>
<feature type="domain" description="GP-PDE" evidence="1">
    <location>
        <begin position="36"/>
        <end position="274"/>
    </location>
</feature>
<gene>
    <name evidence="2" type="ORF">SAMN04489757_14629</name>
</gene>
<dbReference type="PANTHER" id="PTHR46211">
    <property type="entry name" value="GLYCEROPHOSPHORYL DIESTER PHOSPHODIESTERASE"/>
    <property type="match status" value="1"/>
</dbReference>
<dbReference type="Pfam" id="PF03009">
    <property type="entry name" value="GDPD"/>
    <property type="match status" value="1"/>
</dbReference>
<evidence type="ECO:0000259" key="1">
    <source>
        <dbReference type="PROSITE" id="PS51704"/>
    </source>
</evidence>
<dbReference type="GO" id="GO:0006629">
    <property type="term" value="P:lipid metabolic process"/>
    <property type="evidence" value="ECO:0007669"/>
    <property type="project" value="InterPro"/>
</dbReference>
<dbReference type="Gene3D" id="3.20.20.190">
    <property type="entry name" value="Phosphatidylinositol (PI) phosphodiesterase"/>
    <property type="match status" value="1"/>
</dbReference>
<dbReference type="Proteomes" id="UP000198806">
    <property type="component" value="Unassembled WGS sequence"/>
</dbReference>
<dbReference type="GO" id="GO:0008081">
    <property type="term" value="F:phosphoric diester hydrolase activity"/>
    <property type="evidence" value="ECO:0007669"/>
    <property type="project" value="InterPro"/>
</dbReference>
<name>A0A1I5IJ98_9FIRM</name>
<dbReference type="SUPFAM" id="SSF51695">
    <property type="entry name" value="PLC-like phosphodiesterases"/>
    <property type="match status" value="1"/>
</dbReference>
<dbReference type="PROSITE" id="PS51704">
    <property type="entry name" value="GP_PDE"/>
    <property type="match status" value="1"/>
</dbReference>
<keyword evidence="3" id="KW-1185">Reference proteome</keyword>
<dbReference type="PANTHER" id="PTHR46211:SF1">
    <property type="entry name" value="GLYCEROPHOSPHODIESTER PHOSPHODIESTERASE, CYTOPLASMIC"/>
    <property type="match status" value="1"/>
</dbReference>
<dbReference type="EMBL" id="FOWD01000046">
    <property type="protein sequence ID" value="SFO60708.1"/>
    <property type="molecule type" value="Genomic_DNA"/>
</dbReference>
<dbReference type="InterPro" id="IPR030395">
    <property type="entry name" value="GP_PDE_dom"/>
</dbReference>
<accession>A0A1I5IJ98</accession>